<dbReference type="Proteomes" id="UP000320184">
    <property type="component" value="Unassembled WGS sequence"/>
</dbReference>
<organism evidence="2 3">
    <name type="scientific">Eiseniibacteriota bacterium</name>
    <dbReference type="NCBI Taxonomy" id="2212470"/>
    <lineage>
        <taxon>Bacteria</taxon>
        <taxon>Candidatus Eiseniibacteriota</taxon>
    </lineage>
</organism>
<reference evidence="2 3" key="1">
    <citation type="journal article" date="2019" name="Nat. Microbiol.">
        <title>Mediterranean grassland soil C-N compound turnover is dependent on rainfall and depth, and is mediated by genomically divergent microorganisms.</title>
        <authorList>
            <person name="Diamond S."/>
            <person name="Andeer P.F."/>
            <person name="Li Z."/>
            <person name="Crits-Christoph A."/>
            <person name="Burstein D."/>
            <person name="Anantharaman K."/>
            <person name="Lane K.R."/>
            <person name="Thomas B.C."/>
            <person name="Pan C."/>
            <person name="Northen T.R."/>
            <person name="Banfield J.F."/>
        </authorList>
    </citation>
    <scope>NUCLEOTIDE SEQUENCE [LARGE SCALE GENOMIC DNA]</scope>
    <source>
        <strain evidence="2">WS_3</strain>
    </source>
</reference>
<gene>
    <name evidence="2" type="ORF">E6K73_13925</name>
</gene>
<evidence type="ECO:0000313" key="3">
    <source>
        <dbReference type="Proteomes" id="UP000320184"/>
    </source>
</evidence>
<feature type="signal peptide" evidence="1">
    <location>
        <begin position="1"/>
        <end position="21"/>
    </location>
</feature>
<feature type="chain" id="PRO_5021774384" description="Lipocalin-like domain-containing protein" evidence="1">
    <location>
        <begin position="22"/>
        <end position="159"/>
    </location>
</feature>
<dbReference type="EMBL" id="VBOT01000192">
    <property type="protein sequence ID" value="TMQ47262.1"/>
    <property type="molecule type" value="Genomic_DNA"/>
</dbReference>
<evidence type="ECO:0000256" key="1">
    <source>
        <dbReference type="SAM" id="SignalP"/>
    </source>
</evidence>
<evidence type="ECO:0008006" key="4">
    <source>
        <dbReference type="Google" id="ProtNLM"/>
    </source>
</evidence>
<evidence type="ECO:0000313" key="2">
    <source>
        <dbReference type="EMBL" id="TMQ47262.1"/>
    </source>
</evidence>
<accession>A0A538S7A0</accession>
<keyword evidence="1" id="KW-0732">Signal</keyword>
<proteinExistence type="predicted"/>
<dbReference type="AlphaFoldDB" id="A0A538S7A0"/>
<protein>
    <recommendedName>
        <fullName evidence="4">Lipocalin-like domain-containing protein</fullName>
    </recommendedName>
</protein>
<comment type="caution">
    <text evidence="2">The sequence shown here is derived from an EMBL/GenBank/DDBJ whole genome shotgun (WGS) entry which is preliminary data.</text>
</comment>
<sequence length="159" mass="17389">MKTQWLAAALFVVLTPTSGSAQRADLRRLVIGTWELDVTKSTFRPGPPPKSWTRVYEASGENVKYTDSTVDADGKADVSEWTGGYDGKDYPAPGSPDFDAQAVQASNPFRATFTLKKAGKVVGSGTRVISRDGKVMTIRIKLTNAKGQTFNNIRVFEKR</sequence>
<name>A0A538S7A0_UNCEI</name>